<comment type="caution">
    <text evidence="1">The sequence shown here is derived from an EMBL/GenBank/DDBJ whole genome shotgun (WGS) entry which is preliminary data.</text>
</comment>
<evidence type="ECO:0000313" key="1">
    <source>
        <dbReference type="EMBL" id="KAF2716738.1"/>
    </source>
</evidence>
<evidence type="ECO:0000313" key="2">
    <source>
        <dbReference type="Proteomes" id="UP000799441"/>
    </source>
</evidence>
<keyword evidence="2" id="KW-1185">Reference proteome</keyword>
<dbReference type="AlphaFoldDB" id="A0A9P4PZP5"/>
<dbReference type="Proteomes" id="UP000799441">
    <property type="component" value="Unassembled WGS sequence"/>
</dbReference>
<dbReference type="PANTHER" id="PTHR42085:SF8">
    <property type="entry name" value="F-BOX DOMAIN-CONTAINING PROTEIN"/>
    <property type="match status" value="1"/>
</dbReference>
<sequence length="245" mass="27659">MLRLQAPASFSLVNTQLLSEGPYAGHQAIIICPAKSFPFLELPAEVRCRVYRFYFANNGVVGKGIALDNKRKEGKRMFAKFFIEGVKNRVGLLAVNKQLYNEAAPVLYSHVLSFADTSSVMEFMLDMSPRSRELLQYVNVKTYVKTTSRNAMNTLADAVNLKRLRIFQSVSTESEPAKAAKALYTDMYKLLESIGRKLGDKRAAVDVLSFGREAFKFKDKEKKETLYTTEMILEVKEALKDRVSA</sequence>
<organism evidence="1 2">
    <name type="scientific">Polychaeton citri CBS 116435</name>
    <dbReference type="NCBI Taxonomy" id="1314669"/>
    <lineage>
        <taxon>Eukaryota</taxon>
        <taxon>Fungi</taxon>
        <taxon>Dikarya</taxon>
        <taxon>Ascomycota</taxon>
        <taxon>Pezizomycotina</taxon>
        <taxon>Dothideomycetes</taxon>
        <taxon>Dothideomycetidae</taxon>
        <taxon>Capnodiales</taxon>
        <taxon>Capnodiaceae</taxon>
        <taxon>Polychaeton</taxon>
    </lineage>
</organism>
<proteinExistence type="predicted"/>
<accession>A0A9P4PZP5</accession>
<dbReference type="OrthoDB" id="62952at2759"/>
<protein>
    <submittedName>
        <fullName evidence="1">Uncharacterized protein</fullName>
    </submittedName>
</protein>
<reference evidence="1" key="1">
    <citation type="journal article" date="2020" name="Stud. Mycol.">
        <title>101 Dothideomycetes genomes: a test case for predicting lifestyles and emergence of pathogens.</title>
        <authorList>
            <person name="Haridas S."/>
            <person name="Albert R."/>
            <person name="Binder M."/>
            <person name="Bloem J."/>
            <person name="Labutti K."/>
            <person name="Salamov A."/>
            <person name="Andreopoulos B."/>
            <person name="Baker S."/>
            <person name="Barry K."/>
            <person name="Bills G."/>
            <person name="Bluhm B."/>
            <person name="Cannon C."/>
            <person name="Castanera R."/>
            <person name="Culley D."/>
            <person name="Daum C."/>
            <person name="Ezra D."/>
            <person name="Gonzalez J."/>
            <person name="Henrissat B."/>
            <person name="Kuo A."/>
            <person name="Liang C."/>
            <person name="Lipzen A."/>
            <person name="Lutzoni F."/>
            <person name="Magnuson J."/>
            <person name="Mondo S."/>
            <person name="Nolan M."/>
            <person name="Ohm R."/>
            <person name="Pangilinan J."/>
            <person name="Park H.-J."/>
            <person name="Ramirez L."/>
            <person name="Alfaro M."/>
            <person name="Sun H."/>
            <person name="Tritt A."/>
            <person name="Yoshinaga Y."/>
            <person name="Zwiers L.-H."/>
            <person name="Turgeon B."/>
            <person name="Goodwin S."/>
            <person name="Spatafora J."/>
            <person name="Crous P."/>
            <person name="Grigoriev I."/>
        </authorList>
    </citation>
    <scope>NUCLEOTIDE SEQUENCE</scope>
    <source>
        <strain evidence="1">CBS 116435</strain>
    </source>
</reference>
<dbReference type="EMBL" id="MU003863">
    <property type="protein sequence ID" value="KAF2716738.1"/>
    <property type="molecule type" value="Genomic_DNA"/>
</dbReference>
<dbReference type="InterPro" id="IPR038883">
    <property type="entry name" value="AN11006-like"/>
</dbReference>
<gene>
    <name evidence="1" type="ORF">K431DRAFT_278310</name>
</gene>
<dbReference type="PANTHER" id="PTHR42085">
    <property type="entry name" value="F-BOX DOMAIN-CONTAINING PROTEIN"/>
    <property type="match status" value="1"/>
</dbReference>
<name>A0A9P4PZP5_9PEZI</name>